<feature type="transmembrane region" description="Helical" evidence="1">
    <location>
        <begin position="380"/>
        <end position="397"/>
    </location>
</feature>
<evidence type="ECO:0000256" key="1">
    <source>
        <dbReference type="SAM" id="Phobius"/>
    </source>
</evidence>
<dbReference type="Pfam" id="PF06985">
    <property type="entry name" value="HET"/>
    <property type="match status" value="1"/>
</dbReference>
<dbReference type="Proteomes" id="UP001390339">
    <property type="component" value="Unassembled WGS sequence"/>
</dbReference>
<evidence type="ECO:0000313" key="3">
    <source>
        <dbReference type="EMBL" id="KAK8869331.1"/>
    </source>
</evidence>
<dbReference type="InterPro" id="IPR052895">
    <property type="entry name" value="HetReg/Transcr_Mod"/>
</dbReference>
<evidence type="ECO:0000313" key="4">
    <source>
        <dbReference type="Proteomes" id="UP001390339"/>
    </source>
</evidence>
<feature type="transmembrane region" description="Helical" evidence="1">
    <location>
        <begin position="403"/>
        <end position="428"/>
    </location>
</feature>
<dbReference type="EMBL" id="JAPCWZ010000004">
    <property type="protein sequence ID" value="KAK8869331.1"/>
    <property type="molecule type" value="Genomic_DNA"/>
</dbReference>
<accession>A0ABR2IWY0</accession>
<evidence type="ECO:0000259" key="2">
    <source>
        <dbReference type="Pfam" id="PF06985"/>
    </source>
</evidence>
<comment type="caution">
    <text evidence="3">The sequence shown here is derived from an EMBL/GenBank/DDBJ whole genome shotgun (WGS) entry which is preliminary data.</text>
</comment>
<dbReference type="PANTHER" id="PTHR24148">
    <property type="entry name" value="ANKYRIN REPEAT DOMAIN-CONTAINING PROTEIN 39 HOMOLOG-RELATED"/>
    <property type="match status" value="1"/>
</dbReference>
<organism evidence="3 4">
    <name type="scientific">Apiospora arundinis</name>
    <dbReference type="NCBI Taxonomy" id="335852"/>
    <lineage>
        <taxon>Eukaryota</taxon>
        <taxon>Fungi</taxon>
        <taxon>Dikarya</taxon>
        <taxon>Ascomycota</taxon>
        <taxon>Pezizomycotina</taxon>
        <taxon>Sordariomycetes</taxon>
        <taxon>Xylariomycetidae</taxon>
        <taxon>Amphisphaeriales</taxon>
        <taxon>Apiosporaceae</taxon>
        <taxon>Apiospora</taxon>
    </lineage>
</organism>
<protein>
    <submittedName>
        <fullName evidence="3">Heterokaryon incompatibility protein-domain-containing protein</fullName>
    </submittedName>
</protein>
<keyword evidence="1" id="KW-0812">Transmembrane</keyword>
<keyword evidence="1" id="KW-0472">Membrane</keyword>
<feature type="domain" description="Heterokaryon incompatibility" evidence="2">
    <location>
        <begin position="1"/>
        <end position="93"/>
    </location>
</feature>
<dbReference type="InterPro" id="IPR010730">
    <property type="entry name" value="HET"/>
</dbReference>
<reference evidence="3 4" key="1">
    <citation type="journal article" date="2024" name="IMA Fungus">
        <title>Apiospora arundinis, a panoply of carbohydrate-active enzymes and secondary metabolites.</title>
        <authorList>
            <person name="Sorensen T."/>
            <person name="Petersen C."/>
            <person name="Muurmann A.T."/>
            <person name="Christiansen J.V."/>
            <person name="Brundto M.L."/>
            <person name="Overgaard C.K."/>
            <person name="Boysen A.T."/>
            <person name="Wollenberg R.D."/>
            <person name="Larsen T.O."/>
            <person name="Sorensen J.L."/>
            <person name="Nielsen K.L."/>
            <person name="Sondergaard T.E."/>
        </authorList>
    </citation>
    <scope>NUCLEOTIDE SEQUENCE [LARGE SCALE GENOMIC DNA]</scope>
    <source>
        <strain evidence="3 4">AAU 773</strain>
    </source>
</reference>
<keyword evidence="1" id="KW-1133">Transmembrane helix</keyword>
<proteinExistence type="predicted"/>
<keyword evidence="4" id="KW-1185">Reference proteome</keyword>
<gene>
    <name evidence="3" type="ORF">PGQ11_007909</name>
</gene>
<name>A0ABR2IWY0_9PEZI</name>
<sequence>MRDIYMSCQRTIIWLGRHDLFTKTALEAVEFMASRSGEEERLNFYEWRMVRRGGLKSGALGYIRYIADALHSAAAFNALFGRPWFTRIWVVQELALSLQAVAICGQYQIDWDLISRAHGRSKTNFEVPNHLGTLLRFRDWPANVPDDLLSHMLMAWHKGSQNAKDKIYGLMGLQTSHGADIPIRVDYVASDSEVFTRFTKTYLKITGNLQVLTICRGCKAVAAAAEDALSWAIDPVYDKNREPLPDQLIGWSFESWHRYPRGLSAGGESKTCRPPFDGNLLGIQAIQLDTVTGVSFVNTPASAGIGDSYVRGIINSIASAVTFGRFYLDARTLCLGAGSASAMYDPTKQKKMDAFLQILRGRDPTCEEERARKESKDVDGVLIGLARPVAMGAYVALPILTAAYIYMLIMSGILGFTSYIEFFGWIGITKQRRFITTKDGYMGLAPRDTRVGDRILIL</sequence>
<dbReference type="PANTHER" id="PTHR24148:SF64">
    <property type="entry name" value="HETEROKARYON INCOMPATIBILITY DOMAIN-CONTAINING PROTEIN"/>
    <property type="match status" value="1"/>
</dbReference>